<reference evidence="3" key="1">
    <citation type="journal article" date="2015" name="Nat. Genet.">
        <title>The genome and transcriptome of the zoonotic hookworm Ancylostoma ceylanicum identify infection-specific gene families.</title>
        <authorList>
            <person name="Schwarz E.M."/>
            <person name="Hu Y."/>
            <person name="Antoshechkin I."/>
            <person name="Miller M.M."/>
            <person name="Sternberg P.W."/>
            <person name="Aroian R.V."/>
        </authorList>
    </citation>
    <scope>NUCLEOTIDE SEQUENCE</scope>
    <source>
        <strain evidence="3">HY135</strain>
    </source>
</reference>
<dbReference type="GO" id="GO:0046983">
    <property type="term" value="F:protein dimerization activity"/>
    <property type="evidence" value="ECO:0007669"/>
    <property type="project" value="InterPro"/>
</dbReference>
<evidence type="ECO:0000259" key="1">
    <source>
        <dbReference type="Pfam" id="PF05699"/>
    </source>
</evidence>
<feature type="domain" description="HAT C-terminal dimerisation" evidence="1">
    <location>
        <begin position="24"/>
        <end position="64"/>
    </location>
</feature>
<comment type="caution">
    <text evidence="2">The sequence shown here is derived from an EMBL/GenBank/DDBJ whole genome shotgun (WGS) entry which is preliminary data.</text>
</comment>
<dbReference type="AlphaFoldDB" id="A0A016WFQ1"/>
<dbReference type="STRING" id="53326.A0A016WFQ1"/>
<dbReference type="InterPro" id="IPR008906">
    <property type="entry name" value="HATC_C_dom"/>
</dbReference>
<evidence type="ECO:0000313" key="3">
    <source>
        <dbReference type="Proteomes" id="UP000024635"/>
    </source>
</evidence>
<organism evidence="2 3">
    <name type="scientific">Ancylostoma ceylanicum</name>
    <dbReference type="NCBI Taxonomy" id="53326"/>
    <lineage>
        <taxon>Eukaryota</taxon>
        <taxon>Metazoa</taxon>
        <taxon>Ecdysozoa</taxon>
        <taxon>Nematoda</taxon>
        <taxon>Chromadorea</taxon>
        <taxon>Rhabditida</taxon>
        <taxon>Rhabditina</taxon>
        <taxon>Rhabditomorpha</taxon>
        <taxon>Strongyloidea</taxon>
        <taxon>Ancylostomatidae</taxon>
        <taxon>Ancylostomatinae</taxon>
        <taxon>Ancylostoma</taxon>
    </lineage>
</organism>
<name>A0A016WFQ1_9BILA</name>
<dbReference type="EMBL" id="JARK01000315">
    <property type="protein sequence ID" value="EYC38460.1"/>
    <property type="molecule type" value="Genomic_DNA"/>
</dbReference>
<dbReference type="Pfam" id="PF05699">
    <property type="entry name" value="Dimer_Tnp_hAT"/>
    <property type="match status" value="1"/>
</dbReference>
<protein>
    <recommendedName>
        <fullName evidence="1">HAT C-terminal dimerisation domain-containing protein</fullName>
    </recommendedName>
</protein>
<accession>A0A016WFQ1</accession>
<evidence type="ECO:0000313" key="2">
    <source>
        <dbReference type="EMBL" id="EYC38460.1"/>
    </source>
</evidence>
<dbReference type="Proteomes" id="UP000024635">
    <property type="component" value="Unassembled WGS sequence"/>
</dbReference>
<keyword evidence="3" id="KW-1185">Reference proteome</keyword>
<sequence length="100" mass="11652">MHGSLYFYEVLLNNTDDLLIPEEVAQALRCILVTPASNADPERSFSTANRLYSEEKSNINTDTLDYDDVLEDNWLDMDNINIAQTTNRYEHWTSRKTMIF</sequence>
<gene>
    <name evidence="2" type="primary">Acey_s0715.g1774</name>
    <name evidence="2" type="ORF">Y032_0715g1774</name>
</gene>
<proteinExistence type="predicted"/>